<dbReference type="Gene3D" id="3.90.1410.10">
    <property type="entry name" value="set domain protein methyltransferase, domain 1"/>
    <property type="match status" value="1"/>
</dbReference>
<sequence>MARSQSSDIDGCIQWAKDNGSTIPDFYEFKKTPGFGVSCFSAANTTTSQQGTPPSIKVPRKLLITNDVAKEYFQIADNLNNYPNNTLIKSFLCVFKFGNVDAARNNFFSPYINVLPDTLTTSLTWSDEQLEMCKGTDLYLKTKRLRNKIQEEYEKYCVPLFNNRSECKPCITDYLWAHSIITSRGFPSILLNDKRNSENAFLLPIIDFFNHKADTKTKWTPVVDTNNEVIEIEFSTLEKYPKPNLEIFNNYGMEKSNEDLIINYGFLLEDNKYDSISLNLKLGDEEAIEIARKMPYNIKFDDVLGDAVRFDIKRSVVFPVEVLKFFSYICKLRSENYLTLRSTFEGLDQLAGILSGKIAFFKRKDGVRSNGLTGRDDLIIRIIKLYKTTQRKLFQNNLDIVEHYQKQLMDMKKNQMISFKQVFKRDKIFANALLLAFGCENYESLGAKKILNHCLMLWLIRLKNCYDKGEEFDWCPFFIIEKILVIDNNISIEREDIEEYGPVYKSLFPKLSRDVPDVFNVGNWGIRQFIVAAEVVDKLCWTRGVNNETYIMEQVPYNIV</sequence>
<name>A0A376BA50_9ASCO</name>
<evidence type="ECO:0000313" key="2">
    <source>
        <dbReference type="Proteomes" id="UP000262825"/>
    </source>
</evidence>
<dbReference type="OrthoDB" id="42889at2759"/>
<dbReference type="GO" id="GO:0005634">
    <property type="term" value="C:nucleus"/>
    <property type="evidence" value="ECO:0007669"/>
    <property type="project" value="TreeGrafter"/>
</dbReference>
<dbReference type="PANTHER" id="PTHR13271">
    <property type="entry name" value="UNCHARACTERIZED PUTATIVE METHYLTRANSFERASE"/>
    <property type="match status" value="1"/>
</dbReference>
<reference evidence="2" key="1">
    <citation type="submission" date="2018-06" db="EMBL/GenBank/DDBJ databases">
        <authorList>
            <person name="Guldener U."/>
        </authorList>
    </citation>
    <scope>NUCLEOTIDE SEQUENCE [LARGE SCALE GENOMIC DNA]</scope>
    <source>
        <strain evidence="2">UTAD17</strain>
    </source>
</reference>
<dbReference type="InterPro" id="IPR046341">
    <property type="entry name" value="SET_dom_sf"/>
</dbReference>
<dbReference type="InterPro" id="IPR050600">
    <property type="entry name" value="SETD3_SETD6_MTase"/>
</dbReference>
<dbReference type="PANTHER" id="PTHR13271:SF147">
    <property type="entry name" value="PROTEIN-LYSINE N-METHYLTRANSFERASE EFM1-RELATED"/>
    <property type="match status" value="1"/>
</dbReference>
<dbReference type="VEuPathDB" id="FungiDB:SCODWIG_03329"/>
<dbReference type="AlphaFoldDB" id="A0A376BA50"/>
<proteinExistence type="predicted"/>
<dbReference type="SUPFAM" id="SSF82199">
    <property type="entry name" value="SET domain"/>
    <property type="match status" value="1"/>
</dbReference>
<organism evidence="1 2">
    <name type="scientific">Saccharomycodes ludwigii</name>
    <dbReference type="NCBI Taxonomy" id="36035"/>
    <lineage>
        <taxon>Eukaryota</taxon>
        <taxon>Fungi</taxon>
        <taxon>Dikarya</taxon>
        <taxon>Ascomycota</taxon>
        <taxon>Saccharomycotina</taxon>
        <taxon>Saccharomycetes</taxon>
        <taxon>Saccharomycodales</taxon>
        <taxon>Saccharomycodaceae</taxon>
        <taxon>Saccharomycodes</taxon>
    </lineage>
</organism>
<keyword evidence="2" id="KW-1185">Reference proteome</keyword>
<gene>
    <name evidence="1" type="ORF">SCODWIG_03329</name>
</gene>
<dbReference type="EMBL" id="UFAJ01000766">
    <property type="protein sequence ID" value="SSD61568.1"/>
    <property type="molecule type" value="Genomic_DNA"/>
</dbReference>
<protein>
    <submittedName>
        <fullName evidence="1">Uncharacterized protein</fullName>
    </submittedName>
</protein>
<accession>A0A376BA50</accession>
<evidence type="ECO:0000313" key="1">
    <source>
        <dbReference type="EMBL" id="SSD61568.1"/>
    </source>
</evidence>
<dbReference type="GO" id="GO:0016279">
    <property type="term" value="F:protein-lysine N-methyltransferase activity"/>
    <property type="evidence" value="ECO:0007669"/>
    <property type="project" value="TreeGrafter"/>
</dbReference>
<dbReference type="Proteomes" id="UP000262825">
    <property type="component" value="Unassembled WGS sequence"/>
</dbReference>